<feature type="compositionally biased region" description="Low complexity" evidence="1">
    <location>
        <begin position="75"/>
        <end position="89"/>
    </location>
</feature>
<evidence type="ECO:0000313" key="2">
    <source>
        <dbReference type="EMBL" id="KAF2266679.1"/>
    </source>
</evidence>
<protein>
    <submittedName>
        <fullName evidence="2">Uncharacterized protein</fullName>
    </submittedName>
</protein>
<gene>
    <name evidence="2" type="ORF">CC78DRAFT_595287</name>
</gene>
<dbReference type="EMBL" id="ML986596">
    <property type="protein sequence ID" value="KAF2266679.1"/>
    <property type="molecule type" value="Genomic_DNA"/>
</dbReference>
<feature type="region of interest" description="Disordered" evidence="1">
    <location>
        <begin position="75"/>
        <end position="96"/>
    </location>
</feature>
<proteinExistence type="predicted"/>
<evidence type="ECO:0000313" key="3">
    <source>
        <dbReference type="Proteomes" id="UP000800093"/>
    </source>
</evidence>
<feature type="region of interest" description="Disordered" evidence="1">
    <location>
        <begin position="133"/>
        <end position="179"/>
    </location>
</feature>
<accession>A0A9P4KCE9</accession>
<dbReference type="AlphaFoldDB" id="A0A9P4KCE9"/>
<name>A0A9P4KCE9_9PLEO</name>
<sequence length="179" mass="19784">MLLSYPTKVFNTKSYQDLHTAHPLLPYQNPGGAATTPALPRQPATIQGSEAAELDLTALPAKKFKHKLSNFFRPFPKPTTTTTINANPPAEDPPKLALSRLTKKLKAPFKGLRWGKKKKAKKISIGTPMNFRHEGTWSVAGLRDEQGEYARQTQAQSAETQEGDSVWEDIEENDQSGGE</sequence>
<keyword evidence="3" id="KW-1185">Reference proteome</keyword>
<organism evidence="2 3">
    <name type="scientific">Lojkania enalia</name>
    <dbReference type="NCBI Taxonomy" id="147567"/>
    <lineage>
        <taxon>Eukaryota</taxon>
        <taxon>Fungi</taxon>
        <taxon>Dikarya</taxon>
        <taxon>Ascomycota</taxon>
        <taxon>Pezizomycotina</taxon>
        <taxon>Dothideomycetes</taxon>
        <taxon>Pleosporomycetidae</taxon>
        <taxon>Pleosporales</taxon>
        <taxon>Pleosporales incertae sedis</taxon>
        <taxon>Lojkania</taxon>
    </lineage>
</organism>
<reference evidence="3" key="1">
    <citation type="journal article" date="2020" name="Stud. Mycol.">
        <title>101 Dothideomycetes genomes: A test case for predicting lifestyles and emergence of pathogens.</title>
        <authorList>
            <person name="Haridas S."/>
            <person name="Albert R."/>
            <person name="Binder M."/>
            <person name="Bloem J."/>
            <person name="LaButti K."/>
            <person name="Salamov A."/>
            <person name="Andreopoulos B."/>
            <person name="Baker S."/>
            <person name="Barry K."/>
            <person name="Bills G."/>
            <person name="Bluhm B."/>
            <person name="Cannon C."/>
            <person name="Castanera R."/>
            <person name="Culley D."/>
            <person name="Daum C."/>
            <person name="Ezra D."/>
            <person name="Gonzalez J."/>
            <person name="Henrissat B."/>
            <person name="Kuo A."/>
            <person name="Liang C."/>
            <person name="Lipzen A."/>
            <person name="Lutzoni F."/>
            <person name="Magnuson J."/>
            <person name="Mondo S."/>
            <person name="Nolan M."/>
            <person name="Ohm R."/>
            <person name="Pangilinan J."/>
            <person name="Park H.-J."/>
            <person name="Ramirez L."/>
            <person name="Alfaro M."/>
            <person name="Sun H."/>
            <person name="Tritt A."/>
            <person name="Yoshinaga Y."/>
            <person name="Zwiers L.-H."/>
            <person name="Turgeon B."/>
            <person name="Goodwin S."/>
            <person name="Spatafora J."/>
            <person name="Crous P."/>
            <person name="Grigoriev I."/>
        </authorList>
    </citation>
    <scope>NUCLEOTIDE SEQUENCE [LARGE SCALE GENOMIC DNA]</scope>
    <source>
        <strain evidence="3">CBS 304.66</strain>
    </source>
</reference>
<feature type="compositionally biased region" description="Acidic residues" evidence="1">
    <location>
        <begin position="161"/>
        <end position="179"/>
    </location>
</feature>
<feature type="compositionally biased region" description="Polar residues" evidence="1">
    <location>
        <begin position="151"/>
        <end position="160"/>
    </location>
</feature>
<dbReference type="Proteomes" id="UP000800093">
    <property type="component" value="Unassembled WGS sequence"/>
</dbReference>
<evidence type="ECO:0000256" key="1">
    <source>
        <dbReference type="SAM" id="MobiDB-lite"/>
    </source>
</evidence>
<comment type="caution">
    <text evidence="2">The sequence shown here is derived from an EMBL/GenBank/DDBJ whole genome shotgun (WGS) entry which is preliminary data.</text>
</comment>